<dbReference type="PANTHER" id="PTHR43727:SF2">
    <property type="entry name" value="GROUP IV DECARBOXYLASE"/>
    <property type="match status" value="1"/>
</dbReference>
<dbReference type="RefSeq" id="WP_120071234.1">
    <property type="nucleotide sequence ID" value="NZ_CP126113.1"/>
</dbReference>
<evidence type="ECO:0000256" key="1">
    <source>
        <dbReference type="ARBA" id="ARBA00001933"/>
    </source>
</evidence>
<dbReference type="AlphaFoldDB" id="A0A443IXM2"/>
<evidence type="ECO:0000256" key="2">
    <source>
        <dbReference type="ARBA" id="ARBA00022898"/>
    </source>
</evidence>
<proteinExistence type="predicted"/>
<dbReference type="Gene3D" id="2.40.37.10">
    <property type="entry name" value="Lyase, Ornithine Decarboxylase, Chain A, domain 1"/>
    <property type="match status" value="1"/>
</dbReference>
<dbReference type="Pfam" id="PF02784">
    <property type="entry name" value="Orn_Arg_deC_N"/>
    <property type="match status" value="1"/>
</dbReference>
<dbReference type="GO" id="GO:0008836">
    <property type="term" value="F:diaminopimelate decarboxylase activity"/>
    <property type="evidence" value="ECO:0007669"/>
    <property type="project" value="TreeGrafter"/>
</dbReference>
<evidence type="ECO:0000313" key="6">
    <source>
        <dbReference type="Proteomes" id="UP000273811"/>
    </source>
</evidence>
<keyword evidence="2 3" id="KW-0663">Pyridoxal phosphate</keyword>
<dbReference type="OrthoDB" id="9802241at2"/>
<comment type="caution">
    <text evidence="5">The sequence shown here is derived from an EMBL/GenBank/DDBJ whole genome shotgun (WGS) entry which is preliminary data.</text>
</comment>
<evidence type="ECO:0000259" key="4">
    <source>
        <dbReference type="Pfam" id="PF02784"/>
    </source>
</evidence>
<dbReference type="PRINTS" id="PR01179">
    <property type="entry name" value="ODADCRBXLASE"/>
</dbReference>
<dbReference type="EMBL" id="QYTU02000008">
    <property type="protein sequence ID" value="RWR12839.1"/>
    <property type="molecule type" value="Genomic_DNA"/>
</dbReference>
<evidence type="ECO:0000313" key="5">
    <source>
        <dbReference type="EMBL" id="RWR12839.1"/>
    </source>
</evidence>
<dbReference type="PANTHER" id="PTHR43727">
    <property type="entry name" value="DIAMINOPIMELATE DECARBOXYLASE"/>
    <property type="match status" value="1"/>
</dbReference>
<dbReference type="Proteomes" id="UP000273811">
    <property type="component" value="Unassembled WGS sequence"/>
</dbReference>
<dbReference type="InterPro" id="IPR022644">
    <property type="entry name" value="De-COase2_N"/>
</dbReference>
<gene>
    <name evidence="5" type="ORF">D4N35_005475</name>
</gene>
<keyword evidence="6" id="KW-1185">Reference proteome</keyword>
<feature type="domain" description="Orn/DAP/Arg decarboxylase 2 N-terminal" evidence="4">
    <location>
        <begin position="47"/>
        <end position="298"/>
    </location>
</feature>
<evidence type="ECO:0000256" key="3">
    <source>
        <dbReference type="PIRSR" id="PIRSR600183-50"/>
    </source>
</evidence>
<accession>A0A443IXM2</accession>
<dbReference type="SUPFAM" id="SSF50621">
    <property type="entry name" value="Alanine racemase C-terminal domain-like"/>
    <property type="match status" value="1"/>
</dbReference>
<organism evidence="5 6">
    <name type="scientific">Siminovitchia fortis</name>
    <dbReference type="NCBI Taxonomy" id="254758"/>
    <lineage>
        <taxon>Bacteria</taxon>
        <taxon>Bacillati</taxon>
        <taxon>Bacillota</taxon>
        <taxon>Bacilli</taxon>
        <taxon>Bacillales</taxon>
        <taxon>Bacillaceae</taxon>
        <taxon>Siminovitchia</taxon>
    </lineage>
</organism>
<name>A0A443IXM2_9BACI</name>
<dbReference type="Gene3D" id="3.20.20.10">
    <property type="entry name" value="Alanine racemase"/>
    <property type="match status" value="1"/>
</dbReference>
<dbReference type="SUPFAM" id="SSF51419">
    <property type="entry name" value="PLP-binding barrel"/>
    <property type="match status" value="1"/>
</dbReference>
<feature type="active site" description="Proton donor" evidence="3">
    <location>
        <position position="362"/>
    </location>
</feature>
<dbReference type="GO" id="GO:0009089">
    <property type="term" value="P:lysine biosynthetic process via diaminopimelate"/>
    <property type="evidence" value="ECO:0007669"/>
    <property type="project" value="TreeGrafter"/>
</dbReference>
<dbReference type="InterPro" id="IPR009006">
    <property type="entry name" value="Ala_racemase/Decarboxylase_C"/>
</dbReference>
<feature type="modified residue" description="N6-(pyridoxal phosphate)lysine" evidence="3">
    <location>
        <position position="69"/>
    </location>
</feature>
<dbReference type="InterPro" id="IPR000183">
    <property type="entry name" value="Orn/DAP/Arg_de-COase"/>
</dbReference>
<comment type="cofactor">
    <cofactor evidence="1 3">
        <name>pyridoxal 5'-phosphate</name>
        <dbReference type="ChEBI" id="CHEBI:597326"/>
    </cofactor>
</comment>
<protein>
    <submittedName>
        <fullName evidence="5">Diaminopimelate decarboxylase</fullName>
    </submittedName>
</protein>
<sequence>MERLNACTVTDAPGLEHVLLKHDQIQRLEAEFGSSFYILDVNKLRENYRKINTAFKSRYENFIIGYSYKTNYLPYLCKELSNLGAYAEVVSRLEYDLALKIGEDPKRIIFNGPLKTMDDINLALTNNSILNIDSLYEIDFVKRFASKNPEVEVPVGLRVNFEISQNGVSALQEGYKYSRFGICVNNGNLEHALTELRSMENIRIVGLHGHFSTKNRSLESYKIITQNLCTLAKENILDSLEYIDIGGGIYGELPKPYDMLVPAFDDYAETICGIMNTEFGDFHKKPLLILEPGVAMVANVFLFAAKVIESKRIRNDYFVLVDGSVHNVKPTMHKNNLPMKIVRQEHDPSEEKQTFHIVGYTCMEKDYLASEIKGRLPMKDDYIIFENVGAYTIVFNPPFIKERPGIVAMDHPEFTAARKKETIRQFFNEEIYVF</sequence>
<reference evidence="5" key="1">
    <citation type="submission" date="2018-12" db="EMBL/GenBank/DDBJ databases">
        <authorList>
            <person name="Sun L."/>
            <person name="Chen Z."/>
        </authorList>
    </citation>
    <scope>NUCLEOTIDE SEQUENCE [LARGE SCALE GENOMIC DNA]</scope>
    <source>
        <strain evidence="5">DSM 16012</strain>
    </source>
</reference>
<dbReference type="InterPro" id="IPR029066">
    <property type="entry name" value="PLP-binding_barrel"/>
</dbReference>